<evidence type="ECO:0000256" key="12">
    <source>
        <dbReference type="RuleBase" id="RU000489"/>
    </source>
</evidence>
<dbReference type="CDD" id="cd02872">
    <property type="entry name" value="GH18_chitolectin_chitotriosidase"/>
    <property type="match status" value="1"/>
</dbReference>
<dbReference type="Gene3D" id="3.20.20.80">
    <property type="entry name" value="Glycosidases"/>
    <property type="match status" value="1"/>
</dbReference>
<dbReference type="InterPro" id="IPR001223">
    <property type="entry name" value="Glyco_hydro18_cat"/>
</dbReference>
<dbReference type="GO" id="GO:0006032">
    <property type="term" value="P:chitin catabolic process"/>
    <property type="evidence" value="ECO:0007669"/>
    <property type="project" value="UniProtKB-KW"/>
</dbReference>
<evidence type="ECO:0000256" key="8">
    <source>
        <dbReference type="ARBA" id="ARBA00023157"/>
    </source>
</evidence>
<dbReference type="SMART" id="SM00494">
    <property type="entry name" value="ChtBD2"/>
    <property type="match status" value="1"/>
</dbReference>
<evidence type="ECO:0000256" key="5">
    <source>
        <dbReference type="ARBA" id="ARBA00022729"/>
    </source>
</evidence>
<organism evidence="17 18">
    <name type="scientific">Trichoplusia ni</name>
    <name type="common">Cabbage looper</name>
    <dbReference type="NCBI Taxonomy" id="7111"/>
    <lineage>
        <taxon>Eukaryota</taxon>
        <taxon>Metazoa</taxon>
        <taxon>Ecdysozoa</taxon>
        <taxon>Arthropoda</taxon>
        <taxon>Hexapoda</taxon>
        <taxon>Insecta</taxon>
        <taxon>Pterygota</taxon>
        <taxon>Neoptera</taxon>
        <taxon>Endopterygota</taxon>
        <taxon>Lepidoptera</taxon>
        <taxon>Glossata</taxon>
        <taxon>Ditrysia</taxon>
        <taxon>Noctuoidea</taxon>
        <taxon>Noctuidae</taxon>
        <taxon>Plusiinae</taxon>
        <taxon>Trichoplusia</taxon>
    </lineage>
</organism>
<evidence type="ECO:0000259" key="15">
    <source>
        <dbReference type="PROSITE" id="PS50940"/>
    </source>
</evidence>
<dbReference type="SUPFAM" id="SSF51445">
    <property type="entry name" value="(Trans)glycosidases"/>
    <property type="match status" value="1"/>
</dbReference>
<dbReference type="GeneID" id="113499283"/>
<feature type="region of interest" description="Disordered" evidence="13">
    <location>
        <begin position="398"/>
        <end position="433"/>
    </location>
</feature>
<evidence type="ECO:0000259" key="16">
    <source>
        <dbReference type="PROSITE" id="PS51910"/>
    </source>
</evidence>
<evidence type="ECO:0000256" key="14">
    <source>
        <dbReference type="SAM" id="SignalP"/>
    </source>
</evidence>
<dbReference type="Pfam" id="PF01607">
    <property type="entry name" value="CBM_14"/>
    <property type="match status" value="1"/>
</dbReference>
<dbReference type="SMART" id="SM00636">
    <property type="entry name" value="Glyco_18"/>
    <property type="match status" value="1"/>
</dbReference>
<dbReference type="InterPro" id="IPR002557">
    <property type="entry name" value="Chitin-bd_dom"/>
</dbReference>
<evidence type="ECO:0000256" key="1">
    <source>
        <dbReference type="ARBA" id="ARBA00000822"/>
    </source>
</evidence>
<dbReference type="EC" id="3.2.1.14" evidence="3"/>
<evidence type="ECO:0000256" key="6">
    <source>
        <dbReference type="ARBA" id="ARBA00022801"/>
    </source>
</evidence>
<keyword evidence="10 12" id="KW-0326">Glycosidase</keyword>
<dbReference type="FunCoup" id="A0A7E5W4B7">
    <property type="interactions" value="40"/>
</dbReference>
<feature type="chain" id="PRO_5028911106" description="chitinase" evidence="14">
    <location>
        <begin position="22"/>
        <end position="497"/>
    </location>
</feature>
<dbReference type="Pfam" id="PF00704">
    <property type="entry name" value="Glyco_hydro_18"/>
    <property type="match status" value="1"/>
</dbReference>
<dbReference type="GO" id="GO:0000272">
    <property type="term" value="P:polysaccharide catabolic process"/>
    <property type="evidence" value="ECO:0007669"/>
    <property type="project" value="UniProtKB-KW"/>
</dbReference>
<dbReference type="SUPFAM" id="SSF54556">
    <property type="entry name" value="Chitinase insertion domain"/>
    <property type="match status" value="1"/>
</dbReference>
<sequence length="497" mass="54346">MLGVSVLLSTLFSLIVGLVSSEKAVICYYGTWATYRHSYGQYDVENINPYLCTHLIYTFAGIDNTGKIISLDPYLDLSDGRDNFKKFNALKNKNPNLKTLLAVGGWNEGSAKYSKMAASTSRRKNFIDSSLNMITSYGFDGLDLDWEYPNRRDTVYGTADIDNFTTLLREIREAFDKKELLLTAAVSSVREAASQSYNVTAISQYLDIIHIMTYDMHGSWDPVTGHNSPLYKGEGDEGAVKEDLYTIDQALAYWIGAGCPPEKIAVGVPFYGRTFTLSDANVNGVRAAATGAGIAGPYTATNGFLGYNEFCNLLQTESWTQRYDQLAKVPYAFKDYDWVTYDDANSIALKVDYAKSLGIDKIMIWSIETDDFHGLCGDGNNPLLNAINLALDSSFTTNRPSSTSSPDATTSNSDSSAAETSSSSSLPIPSPASSVTPATICQGRLYAPKAGDCSSFYICVIKADGSYEPKEVKCSKGLHWDQTILACNYPSEVKCSA</sequence>
<keyword evidence="4" id="KW-0147">Chitin-binding</keyword>
<dbReference type="InterPro" id="IPR017853">
    <property type="entry name" value="GH"/>
</dbReference>
<dbReference type="Gene3D" id="2.170.140.10">
    <property type="entry name" value="Chitin binding domain"/>
    <property type="match status" value="1"/>
</dbReference>
<dbReference type="SUPFAM" id="SSF57625">
    <property type="entry name" value="Invertebrate chitin-binding proteins"/>
    <property type="match status" value="1"/>
</dbReference>
<feature type="compositionally biased region" description="Low complexity" evidence="13">
    <location>
        <begin position="401"/>
        <end position="433"/>
    </location>
</feature>
<reference evidence="18" key="1">
    <citation type="submission" date="2025-08" db="UniProtKB">
        <authorList>
            <consortium name="RefSeq"/>
        </authorList>
    </citation>
    <scope>IDENTIFICATION</scope>
</reference>
<evidence type="ECO:0000313" key="18">
    <source>
        <dbReference type="RefSeq" id="XP_026735503.1"/>
    </source>
</evidence>
<feature type="domain" description="GH18" evidence="16">
    <location>
        <begin position="23"/>
        <end position="394"/>
    </location>
</feature>
<dbReference type="GO" id="GO:0008843">
    <property type="term" value="F:endochitinase activity"/>
    <property type="evidence" value="ECO:0007669"/>
    <property type="project" value="UniProtKB-EC"/>
</dbReference>
<evidence type="ECO:0000313" key="17">
    <source>
        <dbReference type="Proteomes" id="UP000322000"/>
    </source>
</evidence>
<dbReference type="RefSeq" id="XP_026735503.1">
    <property type="nucleotide sequence ID" value="XM_026879702.1"/>
</dbReference>
<dbReference type="GO" id="GO:0008061">
    <property type="term" value="F:chitin binding"/>
    <property type="evidence" value="ECO:0007669"/>
    <property type="project" value="UniProtKB-KW"/>
</dbReference>
<dbReference type="PROSITE" id="PS01095">
    <property type="entry name" value="GH18_1"/>
    <property type="match status" value="1"/>
</dbReference>
<evidence type="ECO:0000256" key="7">
    <source>
        <dbReference type="ARBA" id="ARBA00023024"/>
    </source>
</evidence>
<dbReference type="OrthoDB" id="73875at2759"/>
<dbReference type="InParanoid" id="A0A7E5W4B7"/>
<dbReference type="InterPro" id="IPR029070">
    <property type="entry name" value="Chitinase_insertion_sf"/>
</dbReference>
<protein>
    <recommendedName>
        <fullName evidence="3">chitinase</fullName>
        <ecNumber evidence="3">3.2.1.14</ecNumber>
    </recommendedName>
</protein>
<feature type="signal peptide" evidence="14">
    <location>
        <begin position="1"/>
        <end position="21"/>
    </location>
</feature>
<comment type="similarity">
    <text evidence="2">Belongs to the glycosyl hydrolase 18 family. Chitinase class II subfamily.</text>
</comment>
<dbReference type="InterPro" id="IPR036508">
    <property type="entry name" value="Chitin-bd_dom_sf"/>
</dbReference>
<evidence type="ECO:0000256" key="9">
    <source>
        <dbReference type="ARBA" id="ARBA00023277"/>
    </source>
</evidence>
<dbReference type="PANTHER" id="PTHR11177:SF403">
    <property type="entry name" value="CHITINASE 2-RELATED"/>
    <property type="match status" value="1"/>
</dbReference>
<accession>A0A7E5W4B7</accession>
<name>A0A7E5W4B7_TRINI</name>
<dbReference type="PROSITE" id="PS50940">
    <property type="entry name" value="CHIT_BIND_II"/>
    <property type="match status" value="1"/>
</dbReference>
<evidence type="ECO:0000256" key="3">
    <source>
        <dbReference type="ARBA" id="ARBA00012729"/>
    </source>
</evidence>
<dbReference type="InterPro" id="IPR001579">
    <property type="entry name" value="Glyco_hydro_18_chit_AS"/>
</dbReference>
<keyword evidence="11" id="KW-0624">Polysaccharide degradation</keyword>
<evidence type="ECO:0000256" key="4">
    <source>
        <dbReference type="ARBA" id="ARBA00022669"/>
    </source>
</evidence>
<dbReference type="Gene3D" id="3.10.50.10">
    <property type="match status" value="1"/>
</dbReference>
<keyword evidence="6 12" id="KW-0378">Hydrolase</keyword>
<dbReference type="KEGG" id="tnl:113499283"/>
<evidence type="ECO:0000256" key="2">
    <source>
        <dbReference type="ARBA" id="ARBA00009121"/>
    </source>
</evidence>
<gene>
    <name evidence="18" type="primary">LOC113499283</name>
</gene>
<keyword evidence="8" id="KW-1015">Disulfide bond</keyword>
<evidence type="ECO:0000256" key="13">
    <source>
        <dbReference type="SAM" id="MobiDB-lite"/>
    </source>
</evidence>
<dbReference type="PROSITE" id="PS51910">
    <property type="entry name" value="GH18_2"/>
    <property type="match status" value="1"/>
</dbReference>
<dbReference type="FunFam" id="3.10.50.10:FF:000004">
    <property type="entry name" value="Chitinase 5"/>
    <property type="match status" value="1"/>
</dbReference>
<proteinExistence type="inferred from homology"/>
<dbReference type="GO" id="GO:0005576">
    <property type="term" value="C:extracellular region"/>
    <property type="evidence" value="ECO:0007669"/>
    <property type="project" value="InterPro"/>
</dbReference>
<keyword evidence="7" id="KW-0146">Chitin degradation</keyword>
<evidence type="ECO:0000256" key="10">
    <source>
        <dbReference type="ARBA" id="ARBA00023295"/>
    </source>
</evidence>
<evidence type="ECO:0000256" key="11">
    <source>
        <dbReference type="ARBA" id="ARBA00023326"/>
    </source>
</evidence>
<keyword evidence="5 14" id="KW-0732">Signal</keyword>
<keyword evidence="9" id="KW-0119">Carbohydrate metabolism</keyword>
<dbReference type="Proteomes" id="UP000322000">
    <property type="component" value="Chromosome 12"/>
</dbReference>
<feature type="domain" description="Chitin-binding type-2" evidence="15">
    <location>
        <begin position="438"/>
        <end position="497"/>
    </location>
</feature>
<dbReference type="InterPro" id="IPR011583">
    <property type="entry name" value="Chitinase_II/V-like_cat"/>
</dbReference>
<comment type="catalytic activity">
    <reaction evidence="1">
        <text>Random endo-hydrolysis of N-acetyl-beta-D-glucosaminide (1-&gt;4)-beta-linkages in chitin and chitodextrins.</text>
        <dbReference type="EC" id="3.2.1.14"/>
    </reaction>
</comment>
<dbReference type="AlphaFoldDB" id="A0A7E5W4B7"/>
<dbReference type="PANTHER" id="PTHR11177">
    <property type="entry name" value="CHITINASE"/>
    <property type="match status" value="1"/>
</dbReference>
<keyword evidence="17" id="KW-1185">Reference proteome</keyword>
<dbReference type="InterPro" id="IPR050314">
    <property type="entry name" value="Glycosyl_Hydrlase_18"/>
</dbReference>